<name>A0ABS4GKT3_9BACL</name>
<dbReference type="EMBL" id="JAGGKT010000002">
    <property type="protein sequence ID" value="MBP1930849.1"/>
    <property type="molecule type" value="Genomic_DNA"/>
</dbReference>
<dbReference type="RefSeq" id="WP_209808967.1">
    <property type="nucleotide sequence ID" value="NZ_JAGGKT010000002.1"/>
</dbReference>
<reference evidence="2 3" key="1">
    <citation type="submission" date="2021-03" db="EMBL/GenBank/DDBJ databases">
        <title>Genomic Encyclopedia of Type Strains, Phase IV (KMG-IV): sequencing the most valuable type-strain genomes for metagenomic binning, comparative biology and taxonomic classification.</title>
        <authorList>
            <person name="Goeker M."/>
        </authorList>
    </citation>
    <scope>NUCLEOTIDE SEQUENCE [LARGE SCALE GENOMIC DNA]</scope>
    <source>
        <strain evidence="2 3">DSM 24738</strain>
    </source>
</reference>
<protein>
    <submittedName>
        <fullName evidence="2">Dinucleotide-binding enzyme</fullName>
    </submittedName>
</protein>
<evidence type="ECO:0000313" key="2">
    <source>
        <dbReference type="EMBL" id="MBP1930849.1"/>
    </source>
</evidence>
<comment type="caution">
    <text evidence="2">The sequence shown here is derived from an EMBL/GenBank/DDBJ whole genome shotgun (WGS) entry which is preliminary data.</text>
</comment>
<dbReference type="Gene3D" id="3.40.50.720">
    <property type="entry name" value="NAD(P)-binding Rossmann-like Domain"/>
    <property type="match status" value="1"/>
</dbReference>
<keyword evidence="3" id="KW-1185">Reference proteome</keyword>
<dbReference type="InterPro" id="IPR036291">
    <property type="entry name" value="NAD(P)-bd_dom_sf"/>
</dbReference>
<dbReference type="Proteomes" id="UP001519343">
    <property type="component" value="Unassembled WGS sequence"/>
</dbReference>
<accession>A0ABS4GKT3</accession>
<evidence type="ECO:0000313" key="3">
    <source>
        <dbReference type="Proteomes" id="UP001519343"/>
    </source>
</evidence>
<evidence type="ECO:0000259" key="1">
    <source>
        <dbReference type="Pfam" id="PF03807"/>
    </source>
</evidence>
<feature type="domain" description="Pyrroline-5-carboxylate reductase catalytic N-terminal" evidence="1">
    <location>
        <begin position="3"/>
        <end position="92"/>
    </location>
</feature>
<dbReference type="SUPFAM" id="SSF51735">
    <property type="entry name" value="NAD(P)-binding Rossmann-fold domains"/>
    <property type="match status" value="1"/>
</dbReference>
<dbReference type="Pfam" id="PF03807">
    <property type="entry name" value="F420_oxidored"/>
    <property type="match status" value="1"/>
</dbReference>
<sequence length="121" mass="13736">MNITILGTGSMGRGLIKTLSPLHQGIKWVSRNREKVIDLVDELKVDVIPVDYELGLDADVIIHTFWFRDLIPWAEENRNKLKGKVLVDIVNPITLDFNDFTLDWGTSAAVELQKVLPKLKL</sequence>
<proteinExistence type="predicted"/>
<organism evidence="2 3">
    <name type="scientific">Ammoniphilus resinae</name>
    <dbReference type="NCBI Taxonomy" id="861532"/>
    <lineage>
        <taxon>Bacteria</taxon>
        <taxon>Bacillati</taxon>
        <taxon>Bacillota</taxon>
        <taxon>Bacilli</taxon>
        <taxon>Bacillales</taxon>
        <taxon>Paenibacillaceae</taxon>
        <taxon>Aneurinibacillus group</taxon>
        <taxon>Ammoniphilus</taxon>
    </lineage>
</organism>
<gene>
    <name evidence="2" type="ORF">J2Z37_000846</name>
</gene>
<dbReference type="InterPro" id="IPR028939">
    <property type="entry name" value="P5C_Rdtase_cat_N"/>
</dbReference>